<dbReference type="GO" id="GO:0006310">
    <property type="term" value="P:DNA recombination"/>
    <property type="evidence" value="ECO:0007669"/>
    <property type="project" value="InterPro"/>
</dbReference>
<dbReference type="Gene3D" id="1.10.8.420">
    <property type="entry name" value="RecR Domain 1"/>
    <property type="match status" value="1"/>
</dbReference>
<proteinExistence type="predicted"/>
<dbReference type="Gene3D" id="3.30.60.80">
    <property type="match status" value="1"/>
</dbReference>
<feature type="non-terminal residue" evidence="1">
    <location>
        <position position="76"/>
    </location>
</feature>
<dbReference type="GO" id="GO:0003677">
    <property type="term" value="F:DNA binding"/>
    <property type="evidence" value="ECO:0007669"/>
    <property type="project" value="InterPro"/>
</dbReference>
<comment type="caution">
    <text evidence="1">The sequence shown here is derived from an EMBL/GenBank/DDBJ whole genome shotgun (WGS) entry which is preliminary data.</text>
</comment>
<dbReference type="PANTHER" id="PTHR30446:SF0">
    <property type="entry name" value="RECOMBINATION PROTEIN RECR"/>
    <property type="match status" value="1"/>
</dbReference>
<sequence length="76" mass="8442">MDVIPSAAAPVVRLIEEFHKLPGVGPKSAQRLTYYLLRAPEEEARALAQAILEVKEKITFCSICENVTDRDPCLIC</sequence>
<dbReference type="AlphaFoldDB" id="X0T8R5"/>
<organism evidence="1">
    <name type="scientific">marine sediment metagenome</name>
    <dbReference type="NCBI Taxonomy" id="412755"/>
    <lineage>
        <taxon>unclassified sequences</taxon>
        <taxon>metagenomes</taxon>
        <taxon>ecological metagenomes</taxon>
    </lineage>
</organism>
<dbReference type="InterPro" id="IPR000093">
    <property type="entry name" value="DNA_Rcmb_RecR"/>
</dbReference>
<dbReference type="SUPFAM" id="SSF111304">
    <property type="entry name" value="Recombination protein RecR"/>
    <property type="match status" value="1"/>
</dbReference>
<dbReference type="PANTHER" id="PTHR30446">
    <property type="entry name" value="RECOMBINATION PROTEIN RECR"/>
    <property type="match status" value="1"/>
</dbReference>
<dbReference type="InterPro" id="IPR023627">
    <property type="entry name" value="Rcmb_RecR"/>
</dbReference>
<evidence type="ECO:0000313" key="1">
    <source>
        <dbReference type="EMBL" id="GAF84572.1"/>
    </source>
</evidence>
<dbReference type="GO" id="GO:0046872">
    <property type="term" value="F:metal ion binding"/>
    <property type="evidence" value="ECO:0007669"/>
    <property type="project" value="InterPro"/>
</dbReference>
<gene>
    <name evidence="1" type="ORF">S01H1_02082</name>
</gene>
<reference evidence="1" key="1">
    <citation type="journal article" date="2014" name="Front. Microbiol.">
        <title>High frequency of phylogenetically diverse reductive dehalogenase-homologous genes in deep subseafloor sedimentary metagenomes.</title>
        <authorList>
            <person name="Kawai M."/>
            <person name="Futagami T."/>
            <person name="Toyoda A."/>
            <person name="Takaki Y."/>
            <person name="Nishi S."/>
            <person name="Hori S."/>
            <person name="Arai W."/>
            <person name="Tsubouchi T."/>
            <person name="Morono Y."/>
            <person name="Uchiyama I."/>
            <person name="Ito T."/>
            <person name="Fujiyama A."/>
            <person name="Inagaki F."/>
            <person name="Takami H."/>
        </authorList>
    </citation>
    <scope>NUCLEOTIDE SEQUENCE</scope>
    <source>
        <strain evidence="1">Expedition CK06-06</strain>
    </source>
</reference>
<dbReference type="Pfam" id="PF21176">
    <property type="entry name" value="RecR_HhH"/>
    <property type="match status" value="1"/>
</dbReference>
<name>X0T8R5_9ZZZZ</name>
<accession>X0T8R5</accession>
<dbReference type="GO" id="GO:0006281">
    <property type="term" value="P:DNA repair"/>
    <property type="evidence" value="ECO:0007669"/>
    <property type="project" value="InterPro"/>
</dbReference>
<protein>
    <submittedName>
        <fullName evidence="1">Uncharacterized protein</fullName>
    </submittedName>
</protein>
<dbReference type="EMBL" id="BARS01000967">
    <property type="protein sequence ID" value="GAF84572.1"/>
    <property type="molecule type" value="Genomic_DNA"/>
</dbReference>